<keyword evidence="2" id="KW-1185">Reference proteome</keyword>
<dbReference type="EMBL" id="JABAIM010000001">
    <property type="protein sequence ID" value="NLR74881.1"/>
    <property type="molecule type" value="Genomic_DNA"/>
</dbReference>
<proteinExistence type="predicted"/>
<sequence length="212" mass="22352">MNPLSALSSLVSTVYSKPASRTAATAATPAANPASVTHISAEAQARLAAESGVRSMDALVDTDQGEMPLDKALSQPFPGPLLLPSARNVEAMRQRTEGQMKAALAAHNIPYAPEALSFDQEGKLVLPEDYPFKDAFKAMLAQNRELDWSLHTTAALASHLAGLEQAGGLRSSAEAGKGKYDALLPALLQGMPLLHFSSEGALQLWMDGAMLT</sequence>
<organism evidence="1 2">
    <name type="scientific">Leeia aquatica</name>
    <dbReference type="NCBI Taxonomy" id="2725557"/>
    <lineage>
        <taxon>Bacteria</taxon>
        <taxon>Pseudomonadati</taxon>
        <taxon>Pseudomonadota</taxon>
        <taxon>Betaproteobacteria</taxon>
        <taxon>Neisseriales</taxon>
        <taxon>Leeiaceae</taxon>
        <taxon>Leeia</taxon>
    </lineage>
</organism>
<name>A0A847RYU8_9NEIS</name>
<evidence type="ECO:0000313" key="1">
    <source>
        <dbReference type="EMBL" id="NLR74881.1"/>
    </source>
</evidence>
<comment type="caution">
    <text evidence="1">The sequence shown here is derived from an EMBL/GenBank/DDBJ whole genome shotgun (WGS) entry which is preliminary data.</text>
</comment>
<dbReference type="AlphaFoldDB" id="A0A847RYU8"/>
<reference evidence="1 2" key="1">
    <citation type="submission" date="2020-04" db="EMBL/GenBank/DDBJ databases">
        <title>Draft genome of Leeia sp. IMCC25680.</title>
        <authorList>
            <person name="Song J."/>
            <person name="Cho J.-C."/>
        </authorList>
    </citation>
    <scope>NUCLEOTIDE SEQUENCE [LARGE SCALE GENOMIC DNA]</scope>
    <source>
        <strain evidence="1 2">IMCC25680</strain>
    </source>
</reference>
<dbReference type="Proteomes" id="UP000587991">
    <property type="component" value="Unassembled WGS sequence"/>
</dbReference>
<protein>
    <submittedName>
        <fullName evidence="1">Uncharacterized protein</fullName>
    </submittedName>
</protein>
<evidence type="ECO:0000313" key="2">
    <source>
        <dbReference type="Proteomes" id="UP000587991"/>
    </source>
</evidence>
<accession>A0A847RYU8</accession>
<dbReference type="RefSeq" id="WP_168876460.1">
    <property type="nucleotide sequence ID" value="NZ_JABAIM010000001.1"/>
</dbReference>
<gene>
    <name evidence="1" type="ORF">HF682_06890</name>
</gene>